<keyword evidence="1" id="KW-0934">Plastid</keyword>
<name>A0A1C9CHB1_PALPL</name>
<protein>
    <submittedName>
        <fullName evidence="1">Uracil phosphoribosyltransferase</fullName>
    </submittedName>
</protein>
<dbReference type="RefSeq" id="YP_009294334.1">
    <property type="nucleotide sequence ID" value="NC_031147.1"/>
</dbReference>
<dbReference type="Gene3D" id="3.40.50.2020">
    <property type="match status" value="1"/>
</dbReference>
<geneLocation type="plastid" evidence="1"/>
<keyword evidence="1" id="KW-0808">Transferase</keyword>
<dbReference type="GO" id="GO:0016757">
    <property type="term" value="F:glycosyltransferase activity"/>
    <property type="evidence" value="ECO:0007669"/>
    <property type="project" value="UniProtKB-KW"/>
</dbReference>
<accession>A0A1C9CHB1</accession>
<sequence>MSLNIYSIKHPLVLNWTSSITHSNVSSRDKVSFLKKISLALIYEATRKSIETINLSIKNMDRYRRLSLLPQQLSYLILTDSYLSQVLSTNVHALLPSTTIYPIHKINTCVTDKLIRKDPVLEHIIVKSLGKNLMVLLKNLNSSYSYRVLQILQSDEWTSNQIQICCITCSTEALQLLNTQKYNIDIYTAKIFDDDEYSS</sequence>
<dbReference type="EMBL" id="KX284726">
    <property type="protein sequence ID" value="AOM67774.1"/>
    <property type="molecule type" value="Genomic_DNA"/>
</dbReference>
<keyword evidence="1" id="KW-0328">Glycosyltransferase</keyword>
<dbReference type="InterPro" id="IPR029057">
    <property type="entry name" value="PRTase-like"/>
</dbReference>
<reference evidence="1" key="1">
    <citation type="journal article" date="2018" name="PLoS ONE">
        <title>Plastid genome analysis of three Nemaliophycidae red algal species suggests environmental adaptation for iron limited habitats.</title>
        <authorList>
            <person name="Cho C.H."/>
            <person name="Choi J.W."/>
            <person name="Lam D.W."/>
            <person name="Kim K.M."/>
            <person name="Yoon H.S."/>
        </authorList>
    </citation>
    <scope>NUCLEOTIDE SEQUENCE</scope>
</reference>
<dbReference type="AlphaFoldDB" id="A0A1C9CHB1"/>
<evidence type="ECO:0000313" key="1">
    <source>
        <dbReference type="EMBL" id="AOM67774.1"/>
    </source>
</evidence>
<organism evidence="1">
    <name type="scientific">Palmaria palmata</name>
    <name type="common">Dulse</name>
    <name type="synonym">Rhodymenia palmata</name>
    <dbReference type="NCBI Taxonomy" id="2822"/>
    <lineage>
        <taxon>Eukaryota</taxon>
        <taxon>Rhodophyta</taxon>
        <taxon>Florideophyceae</taxon>
        <taxon>Nemaliophycidae</taxon>
        <taxon>Palmariales</taxon>
        <taxon>Palmariaceae</taxon>
        <taxon>Palmaria</taxon>
    </lineage>
</organism>
<proteinExistence type="predicted"/>
<dbReference type="GeneID" id="29070276"/>
<gene>
    <name evidence="1" type="primary">upp</name>
    <name evidence="1" type="ORF">Palma_142</name>
</gene>